<accession>A0AA38SFI7</accession>
<feature type="domain" description="At1g61320/AtMIF1 LRR" evidence="2">
    <location>
        <begin position="110"/>
        <end position="240"/>
    </location>
</feature>
<dbReference type="PANTHER" id="PTHR34145:SF79">
    <property type="entry name" value="F-BOX DOMAIN, FBD DOMAIN, LEUCINE-RICH REPEAT DOMAIN SUPERFAMILY"/>
    <property type="match status" value="1"/>
</dbReference>
<dbReference type="Proteomes" id="UP001172457">
    <property type="component" value="Chromosome 7"/>
</dbReference>
<evidence type="ECO:0000313" key="3">
    <source>
        <dbReference type="EMBL" id="KAJ9541815.1"/>
    </source>
</evidence>
<reference evidence="3" key="1">
    <citation type="submission" date="2023-03" db="EMBL/GenBank/DDBJ databases">
        <title>Chromosome-scale reference genome and RAD-based genetic map of yellow starthistle (Centaurea solstitialis) reveal putative structural variation and QTLs associated with invader traits.</title>
        <authorList>
            <person name="Reatini B."/>
            <person name="Cang F.A."/>
            <person name="Jiang Q."/>
            <person name="Mckibben M.T.W."/>
            <person name="Barker M.S."/>
            <person name="Rieseberg L.H."/>
            <person name="Dlugosch K.M."/>
        </authorList>
    </citation>
    <scope>NUCLEOTIDE SEQUENCE</scope>
    <source>
        <strain evidence="3">CAN-66</strain>
        <tissue evidence="3">Leaf</tissue>
    </source>
</reference>
<gene>
    <name evidence="3" type="ORF">OSB04_028321</name>
</gene>
<dbReference type="InterPro" id="IPR053781">
    <property type="entry name" value="F-box_AtFBL13-like"/>
</dbReference>
<protein>
    <submittedName>
        <fullName evidence="3">Uncharacterized protein</fullName>
    </submittedName>
</protein>
<dbReference type="EMBL" id="JARYMX010000007">
    <property type="protein sequence ID" value="KAJ9541815.1"/>
    <property type="molecule type" value="Genomic_DNA"/>
</dbReference>
<feature type="domain" description="F-box" evidence="1">
    <location>
        <begin position="43"/>
        <end position="77"/>
    </location>
</feature>
<dbReference type="AlphaFoldDB" id="A0AA38SFI7"/>
<evidence type="ECO:0000259" key="2">
    <source>
        <dbReference type="Pfam" id="PF23622"/>
    </source>
</evidence>
<dbReference type="CDD" id="cd22160">
    <property type="entry name" value="F-box_AtFBL13-like"/>
    <property type="match status" value="1"/>
</dbReference>
<dbReference type="InterPro" id="IPR001810">
    <property type="entry name" value="F-box_dom"/>
</dbReference>
<dbReference type="Pfam" id="PF00646">
    <property type="entry name" value="F-box"/>
    <property type="match status" value="1"/>
</dbReference>
<feature type="non-terminal residue" evidence="3">
    <location>
        <position position="1"/>
    </location>
</feature>
<comment type="caution">
    <text evidence="3">The sequence shown here is derived from an EMBL/GenBank/DDBJ whole genome shotgun (WGS) entry which is preliminary data.</text>
</comment>
<name>A0AA38SFI7_9ASTR</name>
<dbReference type="SUPFAM" id="SSF52047">
    <property type="entry name" value="RNI-like"/>
    <property type="match status" value="1"/>
</dbReference>
<proteinExistence type="predicted"/>
<dbReference type="Gene3D" id="3.80.10.10">
    <property type="entry name" value="Ribonuclease Inhibitor"/>
    <property type="match status" value="1"/>
</dbReference>
<evidence type="ECO:0000259" key="1">
    <source>
        <dbReference type="Pfam" id="PF00646"/>
    </source>
</evidence>
<dbReference type="InterPro" id="IPR055357">
    <property type="entry name" value="LRR_At1g61320_AtMIF1"/>
</dbReference>
<keyword evidence="4" id="KW-1185">Reference proteome</keyword>
<dbReference type="Pfam" id="PF23622">
    <property type="entry name" value="LRR_At1g61320_AtMIF1"/>
    <property type="match status" value="1"/>
</dbReference>
<dbReference type="InterPro" id="IPR032675">
    <property type="entry name" value="LRR_dom_sf"/>
</dbReference>
<dbReference type="InterPro" id="IPR036047">
    <property type="entry name" value="F-box-like_dom_sf"/>
</dbReference>
<evidence type="ECO:0000313" key="4">
    <source>
        <dbReference type="Proteomes" id="UP001172457"/>
    </source>
</evidence>
<dbReference type="PANTHER" id="PTHR34145">
    <property type="entry name" value="OS02G0105600 PROTEIN"/>
    <property type="match status" value="1"/>
</dbReference>
<sequence>MTRRDSWEGIKLKRGTALKDATCHALGCPHDGLHDLSPDDLVSRLSDDVLVSILSYMPIKYAAATSILLRRWRHVWCQTARLDFEDKERLNKPRSQLHAKRIKYINWVNRIIRAIDKWTEFAISKAFQRLELDLEGGFYSNVNYVFPDKIFASKCELSLKRSSNFNIPVKPKATVMEVKFLKALILKCVDVNDECLKKILTNCPVLEHLSICHSRNLTKAKVHGKALALKDLEIISCDRLIISFSCTKFNMQVSMLPKLLKLKQLIIAANDGNLFELASMVEACPNFQRFKVKSCQLTLLQLIRNLIKYGLINKEVKQPHQHLETALMRETEPLNWLYFIENSVALKKLVIKPSWQELGPTTKLAGENNATRYRAQLEPKTTPVGVELVIIDYT</sequence>
<dbReference type="InterPro" id="IPR053772">
    <property type="entry name" value="At1g61320/At1g61330-like"/>
</dbReference>
<organism evidence="3 4">
    <name type="scientific">Centaurea solstitialis</name>
    <name type="common">yellow star-thistle</name>
    <dbReference type="NCBI Taxonomy" id="347529"/>
    <lineage>
        <taxon>Eukaryota</taxon>
        <taxon>Viridiplantae</taxon>
        <taxon>Streptophyta</taxon>
        <taxon>Embryophyta</taxon>
        <taxon>Tracheophyta</taxon>
        <taxon>Spermatophyta</taxon>
        <taxon>Magnoliopsida</taxon>
        <taxon>eudicotyledons</taxon>
        <taxon>Gunneridae</taxon>
        <taxon>Pentapetalae</taxon>
        <taxon>asterids</taxon>
        <taxon>campanulids</taxon>
        <taxon>Asterales</taxon>
        <taxon>Asteraceae</taxon>
        <taxon>Carduoideae</taxon>
        <taxon>Cardueae</taxon>
        <taxon>Centaureinae</taxon>
        <taxon>Centaurea</taxon>
    </lineage>
</organism>
<dbReference type="SUPFAM" id="SSF81383">
    <property type="entry name" value="F-box domain"/>
    <property type="match status" value="1"/>
</dbReference>